<dbReference type="Proteomes" id="UP000738349">
    <property type="component" value="Unassembled WGS sequence"/>
</dbReference>
<comment type="caution">
    <text evidence="1">The sequence shown here is derived from an EMBL/GenBank/DDBJ whole genome shotgun (WGS) entry which is preliminary data.</text>
</comment>
<accession>A0A9P9IAZ8</accession>
<sequence>MDVHALPPGSSLERTKKFLQFGLDLIRSSSNGSGAKGHPKSFPFGNQRRFEEMCQTYLFSTYGKFGEMMSDNSRLPCVSLSALYQSSPMRNSLTYENNPQLHLSICLIDDNAEVDSLSEWLRLMLEGIKDAKVESSFRATFR</sequence>
<reference evidence="1" key="1">
    <citation type="journal article" date="2021" name="Nat. Commun.">
        <title>Genetic determinants of endophytism in the Arabidopsis root mycobiome.</title>
        <authorList>
            <person name="Mesny F."/>
            <person name="Miyauchi S."/>
            <person name="Thiergart T."/>
            <person name="Pickel B."/>
            <person name="Atanasova L."/>
            <person name="Karlsson M."/>
            <person name="Huettel B."/>
            <person name="Barry K.W."/>
            <person name="Haridas S."/>
            <person name="Chen C."/>
            <person name="Bauer D."/>
            <person name="Andreopoulos W."/>
            <person name="Pangilinan J."/>
            <person name="LaButti K."/>
            <person name="Riley R."/>
            <person name="Lipzen A."/>
            <person name="Clum A."/>
            <person name="Drula E."/>
            <person name="Henrissat B."/>
            <person name="Kohler A."/>
            <person name="Grigoriev I.V."/>
            <person name="Martin F.M."/>
            <person name="Hacquard S."/>
        </authorList>
    </citation>
    <scope>NUCLEOTIDE SEQUENCE</scope>
    <source>
        <strain evidence="1">MPI-CAGE-AT-0147</strain>
    </source>
</reference>
<proteinExistence type="predicted"/>
<dbReference type="EMBL" id="JAGMUV010000036">
    <property type="protein sequence ID" value="KAH7113089.1"/>
    <property type="molecule type" value="Genomic_DNA"/>
</dbReference>
<gene>
    <name evidence="1" type="ORF">EDB81DRAFT_311128</name>
</gene>
<protein>
    <submittedName>
        <fullName evidence="1">Uncharacterized protein</fullName>
    </submittedName>
</protein>
<evidence type="ECO:0000313" key="2">
    <source>
        <dbReference type="Proteomes" id="UP000738349"/>
    </source>
</evidence>
<name>A0A9P9IAZ8_9HYPO</name>
<evidence type="ECO:0000313" key="1">
    <source>
        <dbReference type="EMBL" id="KAH7113089.1"/>
    </source>
</evidence>
<organism evidence="1 2">
    <name type="scientific">Dactylonectria macrodidyma</name>
    <dbReference type="NCBI Taxonomy" id="307937"/>
    <lineage>
        <taxon>Eukaryota</taxon>
        <taxon>Fungi</taxon>
        <taxon>Dikarya</taxon>
        <taxon>Ascomycota</taxon>
        <taxon>Pezizomycotina</taxon>
        <taxon>Sordariomycetes</taxon>
        <taxon>Hypocreomycetidae</taxon>
        <taxon>Hypocreales</taxon>
        <taxon>Nectriaceae</taxon>
        <taxon>Dactylonectria</taxon>
    </lineage>
</organism>
<keyword evidence="2" id="KW-1185">Reference proteome</keyword>
<dbReference type="AlphaFoldDB" id="A0A9P9IAZ8"/>